<dbReference type="EMBL" id="FSRM01000002">
    <property type="protein sequence ID" value="SIO46729.1"/>
    <property type="molecule type" value="Genomic_DNA"/>
</dbReference>
<evidence type="ECO:0000313" key="1">
    <source>
        <dbReference type="EMBL" id="SIO46729.1"/>
    </source>
</evidence>
<dbReference type="AlphaFoldDB" id="A0A1N6JRA7"/>
<dbReference type="Proteomes" id="UP000184693">
    <property type="component" value="Unassembled WGS sequence"/>
</dbReference>
<proteinExistence type="predicted"/>
<name>A0A1N6JRA7_9BURK</name>
<reference evidence="1 2" key="1">
    <citation type="submission" date="2016-11" db="EMBL/GenBank/DDBJ databases">
        <authorList>
            <person name="Jaros S."/>
            <person name="Januszkiewicz K."/>
            <person name="Wedrychowicz H."/>
        </authorList>
    </citation>
    <scope>NUCLEOTIDE SEQUENCE [LARGE SCALE GENOMIC DNA]</scope>
    <source>
        <strain evidence="1 2">GAS86</strain>
    </source>
</reference>
<accession>A0A1N6JRA7</accession>
<evidence type="ECO:0000313" key="2">
    <source>
        <dbReference type="Proteomes" id="UP000184693"/>
    </source>
</evidence>
<protein>
    <submittedName>
        <fullName evidence="1">Uncharacterized protein</fullName>
    </submittedName>
</protein>
<gene>
    <name evidence="1" type="ORF">SAMN05444168_4844</name>
</gene>
<organism evidence="1 2">
    <name type="scientific">Paraburkholderia phenazinium</name>
    <dbReference type="NCBI Taxonomy" id="60549"/>
    <lineage>
        <taxon>Bacteria</taxon>
        <taxon>Pseudomonadati</taxon>
        <taxon>Pseudomonadota</taxon>
        <taxon>Betaproteobacteria</taxon>
        <taxon>Burkholderiales</taxon>
        <taxon>Burkholderiaceae</taxon>
        <taxon>Paraburkholderia</taxon>
    </lineage>
</organism>
<sequence length="203" mass="22930">MGRRRSASPRRRLTQHAVKNGRGRTVTLLAKSIDSEALTTNTDHGRSDGVCGQKPRARRMLARRSLRRGLLVALRRVAVHFDGSSPLCARLVKGGGYQLSHGCYALSFGAAKSILRTGYFEPAIFHRFKALRIGECFKDGEGFQVIEVSDSQRRRDLERAVSQYKVRISRSRCRRYEASVIKFPFRHGDTSRNRCFTGSKPCE</sequence>